<keyword evidence="3 4" id="KW-0326">Glycosidase</keyword>
<proteinExistence type="inferred from homology"/>
<dbReference type="PANTHER" id="PTHR40079">
    <property type="entry name" value="MANNAN ENDO-1,4-BETA-MANNOSIDASE E-RELATED"/>
    <property type="match status" value="1"/>
</dbReference>
<comment type="similarity">
    <text evidence="1 4">Belongs to the glycosyl hydrolase 26 family.</text>
</comment>
<dbReference type="PANTHER" id="PTHR40079:SF4">
    <property type="entry name" value="GH26 DOMAIN-CONTAINING PROTEIN-RELATED"/>
    <property type="match status" value="1"/>
</dbReference>
<evidence type="ECO:0000313" key="8">
    <source>
        <dbReference type="Proteomes" id="UP000679126"/>
    </source>
</evidence>
<evidence type="ECO:0000259" key="6">
    <source>
        <dbReference type="PROSITE" id="PS51764"/>
    </source>
</evidence>
<evidence type="ECO:0000256" key="1">
    <source>
        <dbReference type="ARBA" id="ARBA00007754"/>
    </source>
</evidence>
<dbReference type="PROSITE" id="PS51764">
    <property type="entry name" value="GH26"/>
    <property type="match status" value="1"/>
</dbReference>
<feature type="active site" description="Nucleophile" evidence="4">
    <location>
        <position position="287"/>
    </location>
</feature>
<feature type="domain" description="GH26" evidence="6">
    <location>
        <begin position="37"/>
        <end position="335"/>
    </location>
</feature>
<evidence type="ECO:0000313" key="7">
    <source>
        <dbReference type="EMBL" id="MBO9151773.1"/>
    </source>
</evidence>
<evidence type="ECO:0000256" key="4">
    <source>
        <dbReference type="PROSITE-ProRule" id="PRU01100"/>
    </source>
</evidence>
<dbReference type="EMBL" id="JAGHKP010000001">
    <property type="protein sequence ID" value="MBO9151773.1"/>
    <property type="molecule type" value="Genomic_DNA"/>
</dbReference>
<organism evidence="7 8">
    <name type="scientific">Chitinophaga chungangae</name>
    <dbReference type="NCBI Taxonomy" id="2821488"/>
    <lineage>
        <taxon>Bacteria</taxon>
        <taxon>Pseudomonadati</taxon>
        <taxon>Bacteroidota</taxon>
        <taxon>Chitinophagia</taxon>
        <taxon>Chitinophagales</taxon>
        <taxon>Chitinophagaceae</taxon>
        <taxon>Chitinophaga</taxon>
    </lineage>
</organism>
<feature type="signal peptide" evidence="5">
    <location>
        <begin position="1"/>
        <end position="22"/>
    </location>
</feature>
<feature type="chain" id="PRO_5046503166" description="GH26 domain-containing protein" evidence="5">
    <location>
        <begin position="23"/>
        <end position="340"/>
    </location>
</feature>
<evidence type="ECO:0000256" key="3">
    <source>
        <dbReference type="ARBA" id="ARBA00023295"/>
    </source>
</evidence>
<dbReference type="Pfam" id="PF02156">
    <property type="entry name" value="Glyco_hydro_26"/>
    <property type="match status" value="1"/>
</dbReference>
<dbReference type="RefSeq" id="WP_209144296.1">
    <property type="nucleotide sequence ID" value="NZ_JAGHKP010000001.1"/>
</dbReference>
<dbReference type="Gene3D" id="3.20.20.80">
    <property type="entry name" value="Glycosidases"/>
    <property type="match status" value="1"/>
</dbReference>
<dbReference type="InterPro" id="IPR017853">
    <property type="entry name" value="GH"/>
</dbReference>
<keyword evidence="2 4" id="KW-0378">Hydrolase</keyword>
<gene>
    <name evidence="7" type="ORF">J7I43_06105</name>
</gene>
<dbReference type="SUPFAM" id="SSF51445">
    <property type="entry name" value="(Trans)glycosidases"/>
    <property type="match status" value="1"/>
</dbReference>
<evidence type="ECO:0000256" key="2">
    <source>
        <dbReference type="ARBA" id="ARBA00022801"/>
    </source>
</evidence>
<comment type="caution">
    <text evidence="7">The sequence shown here is derived from an EMBL/GenBank/DDBJ whole genome shotgun (WGS) entry which is preliminary data.</text>
</comment>
<dbReference type="InterPro" id="IPR022790">
    <property type="entry name" value="GH26_dom"/>
</dbReference>
<keyword evidence="5" id="KW-0732">Signal</keyword>
<protein>
    <recommendedName>
        <fullName evidence="6">GH26 domain-containing protein</fullName>
    </recommendedName>
</protein>
<dbReference type="PRINTS" id="PR00739">
    <property type="entry name" value="GLHYDRLASE26"/>
</dbReference>
<sequence>MKKFSIHIFTGLILLAVGLMPACSSGKEKGEQADPPGKTFKVLDYLTKISGKKTLLGIHNREPNATPAVWTEKVHAVTGKYPGLWSGDFLFQADNINNRQKMIDEAARQWKKGAVVNIMWHACNPALAQPCGWDDQGVKSKLTNEQWQELITNGTPLNGKWKKMMDEVSVYLQQLEDQGVEVLWRPLHEMNQGVFWWGGRPGPQGTAKLWQITHDYMTKTKGLSNLIWVWDIQDFKTLASDAQTYHPGNAYFDMLALDVYDDGSGYSKEKYDIIVKASGGKPIAIGECQRYPTAAQLKDQPLWTFFMGWSELTFEHNSEQEIRSLAEAGNIVTLGQMPGW</sequence>
<accession>A0ABS3YAS3</accession>
<name>A0ABS3YAS3_9BACT</name>
<dbReference type="InterPro" id="IPR000805">
    <property type="entry name" value="Glyco_hydro_26"/>
</dbReference>
<keyword evidence="8" id="KW-1185">Reference proteome</keyword>
<dbReference type="Proteomes" id="UP000679126">
    <property type="component" value="Unassembled WGS sequence"/>
</dbReference>
<evidence type="ECO:0000256" key="5">
    <source>
        <dbReference type="SAM" id="SignalP"/>
    </source>
</evidence>
<reference evidence="8" key="1">
    <citation type="submission" date="2021-03" db="EMBL/GenBank/DDBJ databases">
        <title>Assistant Professor.</title>
        <authorList>
            <person name="Huq M.A."/>
        </authorList>
    </citation>
    <scope>NUCLEOTIDE SEQUENCE [LARGE SCALE GENOMIC DNA]</scope>
    <source>
        <strain evidence="8">MAH-28</strain>
    </source>
</reference>
<feature type="active site" description="Proton donor" evidence="4">
    <location>
        <position position="189"/>
    </location>
</feature>